<evidence type="ECO:0000313" key="3">
    <source>
        <dbReference type="Proteomes" id="UP000294887"/>
    </source>
</evidence>
<dbReference type="Proteomes" id="UP000294887">
    <property type="component" value="Unassembled WGS sequence"/>
</dbReference>
<dbReference type="InterPro" id="IPR018636">
    <property type="entry name" value="DUF2058"/>
</dbReference>
<dbReference type="RefSeq" id="WP_131904425.1">
    <property type="nucleotide sequence ID" value="NZ_BAAAFU010000008.1"/>
</dbReference>
<evidence type="ECO:0008006" key="4">
    <source>
        <dbReference type="Google" id="ProtNLM"/>
    </source>
</evidence>
<feature type="compositionally biased region" description="Basic and acidic residues" evidence="1">
    <location>
        <begin position="51"/>
        <end position="73"/>
    </location>
</feature>
<name>A0A4R1F7W7_9GAMM</name>
<protein>
    <recommendedName>
        <fullName evidence="4">Nucleoprotein/polynucleotide-associated enzyme</fullName>
    </recommendedName>
</protein>
<evidence type="ECO:0000256" key="1">
    <source>
        <dbReference type="SAM" id="MobiDB-lite"/>
    </source>
</evidence>
<reference evidence="2 3" key="1">
    <citation type="submission" date="2019-03" db="EMBL/GenBank/DDBJ databases">
        <title>Genomic Encyclopedia of Type Strains, Phase IV (KMG-IV): sequencing the most valuable type-strain genomes for metagenomic binning, comparative biology and taxonomic classification.</title>
        <authorList>
            <person name="Goeker M."/>
        </authorList>
    </citation>
    <scope>NUCLEOTIDE SEQUENCE [LARGE SCALE GENOMIC DNA]</scope>
    <source>
        <strain evidence="2 3">DSM 24830</strain>
    </source>
</reference>
<accession>A0A4R1F7W7</accession>
<feature type="region of interest" description="Disordered" evidence="1">
    <location>
        <begin position="51"/>
        <end position="74"/>
    </location>
</feature>
<comment type="caution">
    <text evidence="2">The sequence shown here is derived from an EMBL/GenBank/DDBJ whole genome shotgun (WGS) entry which is preliminary data.</text>
</comment>
<feature type="region of interest" description="Disordered" evidence="1">
    <location>
        <begin position="180"/>
        <end position="206"/>
    </location>
</feature>
<gene>
    <name evidence="2" type="ORF">EV695_0607</name>
</gene>
<sequence length="206" mass="23270">MKGSLQDQLLGAGLIKKQEAKNIQTAKKKAKKQSQATNTELKNEAAELAEKARLEEQKKSQALNEQRKQEAQQKEVQAQIRQMIQMNAITKLDKKAPEDSELTYNFTDNNKIKTMLVSAENHTLISRGIIAIAKIAKAANTDDNDQEQADYFLIPAEAARKISERDNESIVLLNEYASKDKAKDQSDTKDEDDPYADFEVPDDLMW</sequence>
<dbReference type="OrthoDB" id="5294470at2"/>
<dbReference type="Pfam" id="PF09831">
    <property type="entry name" value="DUF2058"/>
    <property type="match status" value="1"/>
</dbReference>
<proteinExistence type="predicted"/>
<dbReference type="AlphaFoldDB" id="A0A4R1F7W7"/>
<feature type="compositionally biased region" description="Acidic residues" evidence="1">
    <location>
        <begin position="189"/>
        <end position="206"/>
    </location>
</feature>
<organism evidence="2 3">
    <name type="scientific">Cocleimonas flava</name>
    <dbReference type="NCBI Taxonomy" id="634765"/>
    <lineage>
        <taxon>Bacteria</taxon>
        <taxon>Pseudomonadati</taxon>
        <taxon>Pseudomonadota</taxon>
        <taxon>Gammaproteobacteria</taxon>
        <taxon>Thiotrichales</taxon>
        <taxon>Thiotrichaceae</taxon>
        <taxon>Cocleimonas</taxon>
    </lineage>
</organism>
<evidence type="ECO:0000313" key="2">
    <source>
        <dbReference type="EMBL" id="TCJ88749.1"/>
    </source>
</evidence>
<dbReference type="EMBL" id="SMFQ01000002">
    <property type="protein sequence ID" value="TCJ88749.1"/>
    <property type="molecule type" value="Genomic_DNA"/>
</dbReference>
<keyword evidence="3" id="KW-1185">Reference proteome</keyword>